<keyword evidence="2" id="KW-1185">Reference proteome</keyword>
<protein>
    <submittedName>
        <fullName evidence="1">Uncharacterized protein</fullName>
    </submittedName>
</protein>
<evidence type="ECO:0000313" key="1">
    <source>
        <dbReference type="EMBL" id="PKY61734.1"/>
    </source>
</evidence>
<evidence type="ECO:0000313" key="2">
    <source>
        <dbReference type="Proteomes" id="UP000234323"/>
    </source>
</evidence>
<sequence length="160" mass="18694">MENLRKRNEKIEIKKRNITWINSVLKTAKVDTTSISEYDKERINKTNVSSELVPEHIAISKLINHYARASNQPSMIPIDIGNKKIESAEVFLYNEINETKLLSTDKRRKEDKAIVEVKEGKKRSLEENDEETQDKIYERFLDKKGSSSILDKFRVKDKIL</sequence>
<dbReference type="EMBL" id="LLXI01005789">
    <property type="protein sequence ID" value="PKY61734.1"/>
    <property type="molecule type" value="Genomic_DNA"/>
</dbReference>
<reference evidence="1 2" key="1">
    <citation type="submission" date="2015-10" db="EMBL/GenBank/DDBJ databases">
        <title>Genome analyses suggest a sexual origin of heterokaryosis in a supposedly ancient asexual fungus.</title>
        <authorList>
            <person name="Ropars J."/>
            <person name="Sedzielewska K."/>
            <person name="Noel J."/>
            <person name="Charron P."/>
            <person name="Farinelli L."/>
            <person name="Marton T."/>
            <person name="Kruger M."/>
            <person name="Pelin A."/>
            <person name="Brachmann A."/>
            <person name="Corradi N."/>
        </authorList>
    </citation>
    <scope>NUCLEOTIDE SEQUENCE [LARGE SCALE GENOMIC DNA]</scope>
    <source>
        <strain evidence="1 2">A4</strain>
    </source>
</reference>
<name>A0A2I1HS74_9GLOM</name>
<gene>
    <name evidence="1" type="ORF">RhiirA4_487116</name>
</gene>
<accession>A0A2I1HS74</accession>
<dbReference type="VEuPathDB" id="FungiDB:RhiirFUN_013400"/>
<comment type="caution">
    <text evidence="1">The sequence shown here is derived from an EMBL/GenBank/DDBJ whole genome shotgun (WGS) entry which is preliminary data.</text>
</comment>
<proteinExistence type="predicted"/>
<organism evidence="1 2">
    <name type="scientific">Rhizophagus irregularis</name>
    <dbReference type="NCBI Taxonomy" id="588596"/>
    <lineage>
        <taxon>Eukaryota</taxon>
        <taxon>Fungi</taxon>
        <taxon>Fungi incertae sedis</taxon>
        <taxon>Mucoromycota</taxon>
        <taxon>Glomeromycotina</taxon>
        <taxon>Glomeromycetes</taxon>
        <taxon>Glomerales</taxon>
        <taxon>Glomeraceae</taxon>
        <taxon>Rhizophagus</taxon>
    </lineage>
</organism>
<dbReference type="AlphaFoldDB" id="A0A2I1HS74"/>
<dbReference type="Proteomes" id="UP000234323">
    <property type="component" value="Unassembled WGS sequence"/>
</dbReference>